<evidence type="ECO:0000313" key="9">
    <source>
        <dbReference type="Proteomes" id="UP001314681"/>
    </source>
</evidence>
<evidence type="ECO:0000256" key="3">
    <source>
        <dbReference type="ARBA" id="ARBA00022723"/>
    </source>
</evidence>
<sequence>MYTDIKSVQLLVALLKEYHIQNIVLSPGGSDIPIIHSIEEDPYFRCFSVVDERSAAYFAMGIAQETNKPAACVCTSGTAACNYLPGMTEAYYQDVPIIAITADKNPYFQGQIETQKIDQQNIFEGVCKKSVNLPVIHDELEYWYCERLICEALLEVNHNGTGPVHINIPITGSTSNYYIEHLPNVKPIRLVSYGEPDDTWLSYAKTLSEAQRILVVIGQNVTFTDHDIQQIEKFFEKYNCAIAVEHLSNLRCKGVVDSYAVTETTGGKCDISLLPDLVITLGNNLSAYNLKTFLRKNRKNIKHWQIDEAGRVRDVYQSLTTIFQCSPAYFFKFYSDHASESIKNSLEYYTNWKNAVNAIKKPSFPFSNFYIAQQLASIVPAGSIMHLAILNSTRILQFFPLSKGVKVYSNTGALGIDGCLSAFCGQAAATDQLAFCVIGDLSFFYDMNAAGIRHNGKNIRIILLNNGGGSEFHFFMGKKNIPTINDFICAEHQKQAAGWIESLGYQYYTARNKEELDHILPKFAEISDTPMFLEVFTDMENDAALTNSFYDMNKPEPSVGDKALAVAKGVAKKIIGKY</sequence>
<dbReference type="InterPro" id="IPR029035">
    <property type="entry name" value="DHS-like_NAD/FAD-binding_dom"/>
</dbReference>
<keyword evidence="4" id="KW-0460">Magnesium</keyword>
<keyword evidence="5" id="KW-0786">Thiamine pyrophosphate</keyword>
<evidence type="ECO:0000256" key="2">
    <source>
        <dbReference type="ARBA" id="ARBA00022679"/>
    </source>
</evidence>
<evidence type="ECO:0000313" key="8">
    <source>
        <dbReference type="EMBL" id="MBU9725178.1"/>
    </source>
</evidence>
<dbReference type="Pfam" id="PF02776">
    <property type="entry name" value="TPP_enzyme_N"/>
    <property type="match status" value="1"/>
</dbReference>
<protein>
    <submittedName>
        <fullName evidence="8">2-succinyl-5-enolpyruvyl-6-hydroxy-3-cyclohexene-1-carboxylic-acid synthase</fullName>
        <ecNumber evidence="8">2.2.1.9</ecNumber>
    </submittedName>
</protein>
<dbReference type="CDD" id="cd07037">
    <property type="entry name" value="TPP_PYR_MenD"/>
    <property type="match status" value="1"/>
</dbReference>
<dbReference type="InterPro" id="IPR029061">
    <property type="entry name" value="THDP-binding"/>
</dbReference>
<proteinExistence type="predicted"/>
<keyword evidence="1" id="KW-0474">Menaquinone biosynthesis</keyword>
<dbReference type="RefSeq" id="WP_238726290.1">
    <property type="nucleotide sequence ID" value="NZ_JAHQCX010000002.1"/>
</dbReference>
<dbReference type="InterPro" id="IPR012001">
    <property type="entry name" value="Thiamin_PyroP_enz_TPP-bd_dom"/>
</dbReference>
<dbReference type="Proteomes" id="UP001314681">
    <property type="component" value="Unassembled WGS sequence"/>
</dbReference>
<dbReference type="EMBL" id="JAHQCX010000002">
    <property type="protein sequence ID" value="MBU9725178.1"/>
    <property type="molecule type" value="Genomic_DNA"/>
</dbReference>
<evidence type="ECO:0000256" key="6">
    <source>
        <dbReference type="ARBA" id="ARBA00023211"/>
    </source>
</evidence>
<dbReference type="Gene3D" id="3.40.50.970">
    <property type="match status" value="2"/>
</dbReference>
<accession>A0ABS6K3W0</accession>
<comment type="caution">
    <text evidence="8">The sequence shown here is derived from an EMBL/GenBank/DDBJ whole genome shotgun (WGS) entry which is preliminary data.</text>
</comment>
<dbReference type="PIRSF" id="PIRSF004983">
    <property type="entry name" value="MenD"/>
    <property type="match status" value="1"/>
</dbReference>
<dbReference type="Gene3D" id="3.40.50.1220">
    <property type="entry name" value="TPP-binding domain"/>
    <property type="match status" value="1"/>
</dbReference>
<evidence type="ECO:0000259" key="7">
    <source>
        <dbReference type="Pfam" id="PF02776"/>
    </source>
</evidence>
<name>A0ABS6K3W0_9FIRM</name>
<dbReference type="SUPFAM" id="SSF52467">
    <property type="entry name" value="DHS-like NAD/FAD-binding domain"/>
    <property type="match status" value="1"/>
</dbReference>
<keyword evidence="6" id="KW-0464">Manganese</keyword>
<feature type="domain" description="Thiamine pyrophosphate enzyme N-terminal TPP-binding" evidence="7">
    <location>
        <begin position="8"/>
        <end position="121"/>
    </location>
</feature>
<reference evidence="8 9" key="1">
    <citation type="submission" date="2021-06" db="EMBL/GenBank/DDBJ databases">
        <title>Description of novel taxa of the family Lachnospiraceae.</title>
        <authorList>
            <person name="Chaplin A.V."/>
            <person name="Sokolova S.R."/>
            <person name="Pikina A.P."/>
            <person name="Korzhanova M."/>
            <person name="Belova V."/>
            <person name="Korostin D."/>
            <person name="Efimov B.A."/>
        </authorList>
    </citation>
    <scope>NUCLEOTIDE SEQUENCE [LARGE SCALE GENOMIC DNA]</scope>
    <source>
        <strain evidence="8 9">ASD4241</strain>
    </source>
</reference>
<dbReference type="InterPro" id="IPR004433">
    <property type="entry name" value="MenaQ_synth_MenD"/>
</dbReference>
<keyword evidence="3" id="KW-0479">Metal-binding</keyword>
<evidence type="ECO:0000256" key="4">
    <source>
        <dbReference type="ARBA" id="ARBA00022842"/>
    </source>
</evidence>
<dbReference type="GO" id="GO:0070204">
    <property type="term" value="F:2-succinyl-5-enolpyruvyl-6-hydroxy-3-cyclohexene-1-carboxylic-acid synthase activity"/>
    <property type="evidence" value="ECO:0007669"/>
    <property type="project" value="UniProtKB-EC"/>
</dbReference>
<keyword evidence="9" id="KW-1185">Reference proteome</keyword>
<dbReference type="SUPFAM" id="SSF52518">
    <property type="entry name" value="Thiamin diphosphate-binding fold (THDP-binding)"/>
    <property type="match status" value="2"/>
</dbReference>
<keyword evidence="2 8" id="KW-0808">Transferase</keyword>
<evidence type="ECO:0000256" key="1">
    <source>
        <dbReference type="ARBA" id="ARBA00022428"/>
    </source>
</evidence>
<gene>
    <name evidence="8" type="primary">menD</name>
    <name evidence="8" type="ORF">KTH90_04035</name>
</gene>
<dbReference type="NCBIfam" id="TIGR00173">
    <property type="entry name" value="menD"/>
    <property type="match status" value="1"/>
</dbReference>
<organism evidence="8 9">
    <name type="scientific">Diplocloster modestus</name>
    <dbReference type="NCBI Taxonomy" id="2850322"/>
    <lineage>
        <taxon>Bacteria</taxon>
        <taxon>Bacillati</taxon>
        <taxon>Bacillota</taxon>
        <taxon>Clostridia</taxon>
        <taxon>Lachnospirales</taxon>
        <taxon>Lachnospiraceae</taxon>
        <taxon>Diplocloster</taxon>
    </lineage>
</organism>
<evidence type="ECO:0000256" key="5">
    <source>
        <dbReference type="ARBA" id="ARBA00023052"/>
    </source>
</evidence>
<dbReference type="PANTHER" id="PTHR42916">
    <property type="entry name" value="2-SUCCINYL-5-ENOLPYRUVYL-6-HYDROXY-3-CYCLOHEXENE-1-CARBOXYLATE SYNTHASE"/>
    <property type="match status" value="1"/>
</dbReference>
<dbReference type="PANTHER" id="PTHR42916:SF1">
    <property type="entry name" value="PROTEIN PHYLLO, CHLOROPLASTIC"/>
    <property type="match status" value="1"/>
</dbReference>
<dbReference type="EC" id="2.2.1.9" evidence="8"/>